<dbReference type="InterPro" id="IPR050277">
    <property type="entry name" value="Sodium:Solute_Symporter"/>
</dbReference>
<keyword evidence="9" id="KW-1185">Reference proteome</keyword>
<evidence type="ECO:0000256" key="1">
    <source>
        <dbReference type="ARBA" id="ARBA00004141"/>
    </source>
</evidence>
<gene>
    <name evidence="8" type="ORF">Sviol_68130</name>
</gene>
<feature type="transmembrane region" description="Helical" evidence="7">
    <location>
        <begin position="399"/>
        <end position="422"/>
    </location>
</feature>
<dbReference type="EMBL" id="BNDY01000017">
    <property type="protein sequence ID" value="GHI42405.1"/>
    <property type="molecule type" value="Genomic_DNA"/>
</dbReference>
<evidence type="ECO:0000256" key="7">
    <source>
        <dbReference type="SAM" id="Phobius"/>
    </source>
</evidence>
<dbReference type="InterPro" id="IPR001734">
    <property type="entry name" value="Na/solute_symporter"/>
</dbReference>
<dbReference type="Proteomes" id="UP001050808">
    <property type="component" value="Unassembled WGS sequence"/>
</dbReference>
<comment type="similarity">
    <text evidence="2">Belongs to the sodium:solute symporter (SSF) (TC 2.A.21) family.</text>
</comment>
<dbReference type="InterPro" id="IPR038377">
    <property type="entry name" value="Na/Glc_symporter_sf"/>
</dbReference>
<sequence>MGGIINGAIAVGFALITGGAALAGARGAPRDELPHPARWALAGRGLGTASTSLLLGGTVYTAYTYIAVPGLMFGTGGLALYSLVYTMLLSPLIMVLLPRLRDIAARHGLITGADYVRARHGSQPLALAVALTGILATMPYLALQVVGMTAVLRSMGIAPTSLAGGAALALLFALFALVTHPGGLRACARMSVVKALLIGAMVAVLVTLAVTELGPPGRVFALADHRIATDGLTIGVPPQGFTAYATLALGSALAQLMYPQVLLVSLASRSGNTLRAATNFLPAWSLSLGLSAFLGVAALASGGHTPSGHAELAVPMLVRTLAPDWLAGVLFGALAVGGLLPAVVMAMSMAMLLVRNVYSEYLNPTATPKHEVRVARGASLAIMAGAVAFALLLQPQDTINLHLLGGIWILQTLPAVALSLFTQWFHQRALFIGWAAGMVLGTALAGLHGFSSVVDLGIGPFHAPVYVAMAALAVNLVTAAVLTPLLGPLGVPRGHDSIAGGAAWERRGSKYAFVVE</sequence>
<keyword evidence="5 7" id="KW-1133">Transmembrane helix</keyword>
<feature type="transmembrane region" description="Helical" evidence="7">
    <location>
        <begin position="429"/>
        <end position="451"/>
    </location>
</feature>
<feature type="transmembrane region" description="Helical" evidence="7">
    <location>
        <begin position="78"/>
        <end position="97"/>
    </location>
</feature>
<keyword evidence="3" id="KW-0813">Transport</keyword>
<dbReference type="PANTHER" id="PTHR48086:SF8">
    <property type="entry name" value="MONOCARBOXYLIC ACID PERMEASE"/>
    <property type="match status" value="1"/>
</dbReference>
<comment type="subcellular location">
    <subcellularLocation>
        <location evidence="1">Membrane</location>
        <topology evidence="1">Multi-pass membrane protein</topology>
    </subcellularLocation>
</comment>
<evidence type="ECO:0000313" key="8">
    <source>
        <dbReference type="EMBL" id="GHI42405.1"/>
    </source>
</evidence>
<protein>
    <submittedName>
        <fullName evidence="8">Permease</fullName>
    </submittedName>
</protein>
<evidence type="ECO:0000256" key="5">
    <source>
        <dbReference type="ARBA" id="ARBA00022989"/>
    </source>
</evidence>
<keyword evidence="4 7" id="KW-0812">Transmembrane</keyword>
<feature type="transmembrane region" description="Helical" evidence="7">
    <location>
        <begin position="191"/>
        <end position="210"/>
    </location>
</feature>
<feature type="transmembrane region" description="Helical" evidence="7">
    <location>
        <begin position="241"/>
        <end position="267"/>
    </location>
</feature>
<feature type="transmembrane region" description="Helical" evidence="7">
    <location>
        <begin position="155"/>
        <end position="179"/>
    </location>
</feature>
<feature type="transmembrane region" description="Helical" evidence="7">
    <location>
        <begin position="325"/>
        <end position="354"/>
    </location>
</feature>
<dbReference type="Gene3D" id="1.20.1730.10">
    <property type="entry name" value="Sodium/glucose cotransporter"/>
    <property type="match status" value="1"/>
</dbReference>
<name>A0ABQ3QYP6_9ACTN</name>
<comment type="caution">
    <text evidence="8">The sequence shown here is derived from an EMBL/GenBank/DDBJ whole genome shotgun (WGS) entry which is preliminary data.</text>
</comment>
<evidence type="ECO:0000256" key="2">
    <source>
        <dbReference type="ARBA" id="ARBA00006434"/>
    </source>
</evidence>
<evidence type="ECO:0000313" key="9">
    <source>
        <dbReference type="Proteomes" id="UP001050808"/>
    </source>
</evidence>
<accession>A0ABQ3QYP6</accession>
<feature type="transmembrane region" description="Helical" evidence="7">
    <location>
        <begin position="125"/>
        <end position="143"/>
    </location>
</feature>
<dbReference type="PANTHER" id="PTHR48086">
    <property type="entry name" value="SODIUM/PROLINE SYMPORTER-RELATED"/>
    <property type="match status" value="1"/>
</dbReference>
<feature type="transmembrane region" description="Helical" evidence="7">
    <location>
        <begin position="279"/>
        <end position="300"/>
    </location>
</feature>
<feature type="transmembrane region" description="Helical" evidence="7">
    <location>
        <begin position="374"/>
        <end position="393"/>
    </location>
</feature>
<evidence type="ECO:0000256" key="4">
    <source>
        <dbReference type="ARBA" id="ARBA00022692"/>
    </source>
</evidence>
<proteinExistence type="inferred from homology"/>
<dbReference type="RefSeq" id="WP_189965434.1">
    <property type="nucleotide sequence ID" value="NZ_BMUA01000013.1"/>
</dbReference>
<keyword evidence="6 7" id="KW-0472">Membrane</keyword>
<reference evidence="8" key="1">
    <citation type="submission" date="2024-05" db="EMBL/GenBank/DDBJ databases">
        <title>Whole genome shotgun sequence of Streptomyces violascens NBRC 12920.</title>
        <authorList>
            <person name="Komaki H."/>
            <person name="Tamura T."/>
        </authorList>
    </citation>
    <scope>NUCLEOTIDE SEQUENCE</scope>
    <source>
        <strain evidence="8">NBRC 12920</strain>
    </source>
</reference>
<feature type="transmembrane region" description="Helical" evidence="7">
    <location>
        <begin position="463"/>
        <end position="486"/>
    </location>
</feature>
<organism evidence="8 9">
    <name type="scientific">Streptomyces violascens</name>
    <dbReference type="NCBI Taxonomy" id="67381"/>
    <lineage>
        <taxon>Bacteria</taxon>
        <taxon>Bacillati</taxon>
        <taxon>Actinomycetota</taxon>
        <taxon>Actinomycetes</taxon>
        <taxon>Kitasatosporales</taxon>
        <taxon>Streptomycetaceae</taxon>
        <taxon>Streptomyces</taxon>
    </lineage>
</organism>
<feature type="transmembrane region" description="Helical" evidence="7">
    <location>
        <begin position="46"/>
        <end position="66"/>
    </location>
</feature>
<dbReference type="PROSITE" id="PS50283">
    <property type="entry name" value="NA_SOLUT_SYMP_3"/>
    <property type="match status" value="1"/>
</dbReference>
<feature type="transmembrane region" description="Helical" evidence="7">
    <location>
        <begin position="6"/>
        <end position="25"/>
    </location>
</feature>
<evidence type="ECO:0000256" key="3">
    <source>
        <dbReference type="ARBA" id="ARBA00022448"/>
    </source>
</evidence>
<evidence type="ECO:0000256" key="6">
    <source>
        <dbReference type="ARBA" id="ARBA00023136"/>
    </source>
</evidence>